<accession>A0A6G1BKT6</accession>
<keyword evidence="4" id="KW-1185">Reference proteome</keyword>
<feature type="transmembrane region" description="Helical" evidence="2">
    <location>
        <begin position="209"/>
        <end position="227"/>
    </location>
</feature>
<protein>
    <submittedName>
        <fullName evidence="3">Uncharacterized protein</fullName>
    </submittedName>
</protein>
<evidence type="ECO:0000313" key="4">
    <source>
        <dbReference type="Proteomes" id="UP000479710"/>
    </source>
</evidence>
<dbReference type="AlphaFoldDB" id="A0A6G1BKT6"/>
<sequence length="357" mass="39263">MLGQRWLSTRSMAPSTSRLRSKALTRYVRASESHPAVRHVVEELLDGARVRDAGVAVEERGVGGRVRGRTRAEEEQQVVLTGVLTAFLVALLLFLSLGVTTGRLLQYKEVHQEGREYHCYQELVRWTLGPGKRGQWTWKDPACAAWLLKLSPLFEDLRDPPKYMLSQITGGGGPGKERIIVSEDENEDAKAPFLQKLFGSSSSDHSSRAHAVVVLAIASFQLFFMVLKKPFIKKRVQLVEILALASEVFVFAAYLRLIDSGGADEGSGLVLAMLTVFTVAFTTQVCNEWNALYRQVRLLSSDRSSFPEGAKAAWVGLLLLPSSALGDELEKMKQEQPGPPCGAAGVRKKIGIGQKNG</sequence>
<keyword evidence="2" id="KW-0812">Transmembrane</keyword>
<feature type="transmembrane region" description="Helical" evidence="2">
    <location>
        <begin position="269"/>
        <end position="287"/>
    </location>
</feature>
<dbReference type="EMBL" id="SPHZ02000012">
    <property type="protein sequence ID" value="KAF0888955.1"/>
    <property type="molecule type" value="Genomic_DNA"/>
</dbReference>
<dbReference type="OrthoDB" id="617191at2759"/>
<feature type="region of interest" description="Disordered" evidence="1">
    <location>
        <begin position="332"/>
        <end position="357"/>
    </location>
</feature>
<dbReference type="Proteomes" id="UP000479710">
    <property type="component" value="Unassembled WGS sequence"/>
</dbReference>
<dbReference type="PANTHER" id="PTHR34677">
    <property type="match status" value="1"/>
</dbReference>
<feature type="transmembrane region" description="Helical" evidence="2">
    <location>
        <begin position="78"/>
        <end position="99"/>
    </location>
</feature>
<evidence type="ECO:0000256" key="2">
    <source>
        <dbReference type="SAM" id="Phobius"/>
    </source>
</evidence>
<keyword evidence="2" id="KW-1133">Transmembrane helix</keyword>
<evidence type="ECO:0000313" key="3">
    <source>
        <dbReference type="EMBL" id="KAF0888955.1"/>
    </source>
</evidence>
<comment type="caution">
    <text evidence="3">The sequence shown here is derived from an EMBL/GenBank/DDBJ whole genome shotgun (WGS) entry which is preliminary data.</text>
</comment>
<gene>
    <name evidence="3" type="ORF">E2562_020173</name>
</gene>
<evidence type="ECO:0000256" key="1">
    <source>
        <dbReference type="SAM" id="MobiDB-lite"/>
    </source>
</evidence>
<feature type="transmembrane region" description="Helical" evidence="2">
    <location>
        <begin position="239"/>
        <end position="257"/>
    </location>
</feature>
<proteinExistence type="predicted"/>
<reference evidence="3 4" key="1">
    <citation type="submission" date="2019-11" db="EMBL/GenBank/DDBJ databases">
        <title>Whole genome sequence of Oryza granulata.</title>
        <authorList>
            <person name="Li W."/>
        </authorList>
    </citation>
    <scope>NUCLEOTIDE SEQUENCE [LARGE SCALE GENOMIC DNA]</scope>
    <source>
        <strain evidence="4">cv. Menghai</strain>
        <tissue evidence="3">Leaf</tissue>
    </source>
</reference>
<organism evidence="3 4">
    <name type="scientific">Oryza meyeriana var. granulata</name>
    <dbReference type="NCBI Taxonomy" id="110450"/>
    <lineage>
        <taxon>Eukaryota</taxon>
        <taxon>Viridiplantae</taxon>
        <taxon>Streptophyta</taxon>
        <taxon>Embryophyta</taxon>
        <taxon>Tracheophyta</taxon>
        <taxon>Spermatophyta</taxon>
        <taxon>Magnoliopsida</taxon>
        <taxon>Liliopsida</taxon>
        <taxon>Poales</taxon>
        <taxon>Poaceae</taxon>
        <taxon>BOP clade</taxon>
        <taxon>Oryzoideae</taxon>
        <taxon>Oryzeae</taxon>
        <taxon>Oryzinae</taxon>
        <taxon>Oryza</taxon>
        <taxon>Oryza meyeriana</taxon>
    </lineage>
</organism>
<keyword evidence="2" id="KW-0472">Membrane</keyword>
<dbReference type="PANTHER" id="PTHR34677:SF1">
    <property type="entry name" value="TRANSMEMBRANE PROTEIN"/>
    <property type="match status" value="1"/>
</dbReference>
<name>A0A6G1BKT6_9ORYZ</name>